<feature type="transmembrane region" description="Helical" evidence="12">
    <location>
        <begin position="171"/>
        <end position="187"/>
    </location>
</feature>
<comment type="caution">
    <text evidence="14">The sequence shown here is derived from an EMBL/GenBank/DDBJ whole genome shotgun (WGS) entry which is preliminary data.</text>
</comment>
<evidence type="ECO:0000256" key="5">
    <source>
        <dbReference type="ARBA" id="ARBA00022692"/>
    </source>
</evidence>
<feature type="domain" description="Peptidase M50" evidence="13">
    <location>
        <begin position="105"/>
        <end position="156"/>
    </location>
</feature>
<dbReference type="Pfam" id="PF02163">
    <property type="entry name" value="Peptidase_M50"/>
    <property type="match status" value="2"/>
</dbReference>
<feature type="transmembrane region" description="Helical" evidence="12">
    <location>
        <begin position="12"/>
        <end position="37"/>
    </location>
</feature>
<accession>A0A267MPA4</accession>
<evidence type="ECO:0000256" key="11">
    <source>
        <dbReference type="ARBA" id="ARBA00023136"/>
    </source>
</evidence>
<evidence type="ECO:0000313" key="15">
    <source>
        <dbReference type="Proteomes" id="UP000216024"/>
    </source>
</evidence>
<evidence type="ECO:0000256" key="7">
    <source>
        <dbReference type="ARBA" id="ARBA00022801"/>
    </source>
</evidence>
<evidence type="ECO:0000256" key="10">
    <source>
        <dbReference type="ARBA" id="ARBA00023049"/>
    </source>
</evidence>
<dbReference type="InterPro" id="IPR046342">
    <property type="entry name" value="CBS_dom_sf"/>
</dbReference>
<dbReference type="RefSeq" id="WP_095130711.1">
    <property type="nucleotide sequence ID" value="NZ_NIBG01000001.1"/>
</dbReference>
<dbReference type="AlphaFoldDB" id="A0A267MPA4"/>
<feature type="transmembrane region" description="Helical" evidence="12">
    <location>
        <begin position="147"/>
        <end position="165"/>
    </location>
</feature>
<dbReference type="CDD" id="cd06161">
    <property type="entry name" value="S2P-M50_SpoIVFB"/>
    <property type="match status" value="1"/>
</dbReference>
<keyword evidence="15" id="KW-1185">Reference proteome</keyword>
<gene>
    <name evidence="14" type="ORF">CCE28_02755</name>
</gene>
<evidence type="ECO:0000256" key="8">
    <source>
        <dbReference type="ARBA" id="ARBA00022833"/>
    </source>
</evidence>
<keyword evidence="4" id="KW-0645">Protease</keyword>
<dbReference type="EMBL" id="NIBG01000001">
    <property type="protein sequence ID" value="PAB61366.1"/>
    <property type="molecule type" value="Genomic_DNA"/>
</dbReference>
<name>A0A267MPA4_9FIRM</name>
<evidence type="ECO:0000256" key="6">
    <source>
        <dbReference type="ARBA" id="ARBA00022723"/>
    </source>
</evidence>
<keyword evidence="10" id="KW-0482">Metalloprotease</keyword>
<dbReference type="OrthoDB" id="166377at2"/>
<dbReference type="GO" id="GO:0046872">
    <property type="term" value="F:metal ion binding"/>
    <property type="evidence" value="ECO:0007669"/>
    <property type="project" value="UniProtKB-KW"/>
</dbReference>
<evidence type="ECO:0000259" key="13">
    <source>
        <dbReference type="Pfam" id="PF02163"/>
    </source>
</evidence>
<dbReference type="GO" id="GO:0008237">
    <property type="term" value="F:metallopeptidase activity"/>
    <property type="evidence" value="ECO:0007669"/>
    <property type="project" value="UniProtKB-KW"/>
</dbReference>
<keyword evidence="6" id="KW-0479">Metal-binding</keyword>
<feature type="transmembrane region" description="Helical" evidence="12">
    <location>
        <begin position="107"/>
        <end position="126"/>
    </location>
</feature>
<dbReference type="InterPro" id="IPR008915">
    <property type="entry name" value="Peptidase_M50"/>
</dbReference>
<keyword evidence="8" id="KW-0862">Zinc</keyword>
<protein>
    <recommendedName>
        <fullName evidence="13">Peptidase M50 domain-containing protein</fullName>
    </recommendedName>
</protein>
<evidence type="ECO:0000256" key="1">
    <source>
        <dbReference type="ARBA" id="ARBA00001947"/>
    </source>
</evidence>
<evidence type="ECO:0000256" key="2">
    <source>
        <dbReference type="ARBA" id="ARBA00004141"/>
    </source>
</evidence>
<evidence type="ECO:0000256" key="9">
    <source>
        <dbReference type="ARBA" id="ARBA00022989"/>
    </source>
</evidence>
<evidence type="ECO:0000256" key="3">
    <source>
        <dbReference type="ARBA" id="ARBA00007931"/>
    </source>
</evidence>
<proteinExistence type="inferred from homology"/>
<dbReference type="PANTHER" id="PTHR39188:SF3">
    <property type="entry name" value="STAGE IV SPORULATION PROTEIN FB"/>
    <property type="match status" value="1"/>
</dbReference>
<dbReference type="GO" id="GO:0006508">
    <property type="term" value="P:proteolysis"/>
    <property type="evidence" value="ECO:0007669"/>
    <property type="project" value="UniProtKB-KW"/>
</dbReference>
<evidence type="ECO:0000256" key="12">
    <source>
        <dbReference type="SAM" id="Phobius"/>
    </source>
</evidence>
<evidence type="ECO:0000256" key="4">
    <source>
        <dbReference type="ARBA" id="ARBA00022670"/>
    </source>
</evidence>
<comment type="subcellular location">
    <subcellularLocation>
        <location evidence="2">Membrane</location>
        <topology evidence="2">Multi-pass membrane protein</topology>
    </subcellularLocation>
</comment>
<comment type="similarity">
    <text evidence="3">Belongs to the peptidase M50B family.</text>
</comment>
<dbReference type="Proteomes" id="UP000216024">
    <property type="component" value="Unassembled WGS sequence"/>
</dbReference>
<keyword evidence="7" id="KW-0378">Hydrolase</keyword>
<keyword evidence="9 12" id="KW-1133">Transmembrane helix</keyword>
<sequence length="281" mass="32155">MKFFGVKINMAFILMLLIFFVFGYFEEIILAFIAVFIHELFHTIMARLLGYNIESIEIFPFGGVAKLKETIALEPRDEILIAISGPLINLIIAFIGVNYKILINEFFIYSNLGIGIFNLIPILPLDGGRIIRAYLSLNCGIKKATKIISIISKCLIVTMATYGLYMIKEDYSNIFVVLLSIFLYMAVNKEIKMSKYMFIKEFAHKKRSIRNNKILTVKNIVVKKDVRVKEIIDSFLVGKYHMIMVVDEQYNVIGNLTENEILDGVIKYGINVSLEKLLTYG</sequence>
<dbReference type="GO" id="GO:0016020">
    <property type="term" value="C:membrane"/>
    <property type="evidence" value="ECO:0007669"/>
    <property type="project" value="UniProtKB-SubCell"/>
</dbReference>
<dbReference type="PANTHER" id="PTHR39188">
    <property type="entry name" value="MEMBRANE-ASSOCIATED ZINC METALLOPROTEASE M50B"/>
    <property type="match status" value="1"/>
</dbReference>
<dbReference type="Gene3D" id="3.10.580.10">
    <property type="entry name" value="CBS-domain"/>
    <property type="match status" value="1"/>
</dbReference>
<evidence type="ECO:0000313" key="14">
    <source>
        <dbReference type="EMBL" id="PAB61366.1"/>
    </source>
</evidence>
<comment type="cofactor">
    <cofactor evidence="1">
        <name>Zn(2+)</name>
        <dbReference type="ChEBI" id="CHEBI:29105"/>
    </cofactor>
</comment>
<keyword evidence="11 12" id="KW-0472">Membrane</keyword>
<feature type="transmembrane region" description="Helical" evidence="12">
    <location>
        <begin position="79"/>
        <end position="101"/>
    </location>
</feature>
<organism evidence="14 15">
    <name type="scientific">Anaeromicrobium sediminis</name>
    <dbReference type="NCBI Taxonomy" id="1478221"/>
    <lineage>
        <taxon>Bacteria</taxon>
        <taxon>Bacillati</taxon>
        <taxon>Bacillota</taxon>
        <taxon>Clostridia</taxon>
        <taxon>Peptostreptococcales</taxon>
        <taxon>Thermotaleaceae</taxon>
        <taxon>Anaeromicrobium</taxon>
    </lineage>
</organism>
<feature type="domain" description="Peptidase M50" evidence="13">
    <location>
        <begin position="28"/>
        <end position="96"/>
    </location>
</feature>
<keyword evidence="5 12" id="KW-0812">Transmembrane</keyword>
<dbReference type="SUPFAM" id="SSF54631">
    <property type="entry name" value="CBS-domain pair"/>
    <property type="match status" value="1"/>
</dbReference>
<reference evidence="14 15" key="1">
    <citation type="submission" date="2017-06" db="EMBL/GenBank/DDBJ databases">
        <title>Draft genome sequence of anaerobic fermentative bacterium Anaeromicrobium sediminis DY2726D isolated from West Pacific Ocean sediments.</title>
        <authorList>
            <person name="Zeng X."/>
        </authorList>
    </citation>
    <scope>NUCLEOTIDE SEQUENCE [LARGE SCALE GENOMIC DNA]</scope>
    <source>
        <strain evidence="14 15">DY2726D</strain>
    </source>
</reference>